<evidence type="ECO:0000259" key="3">
    <source>
        <dbReference type="SMART" id="SM00563"/>
    </source>
</evidence>
<name>A0A380FYK6_9STAP</name>
<dbReference type="PANTHER" id="PTHR10434:SF40">
    <property type="entry name" value="1-ACYL-SN-GLYCEROL-3-PHOSPHATE ACYLTRANSFERASE"/>
    <property type="match status" value="1"/>
</dbReference>
<evidence type="ECO:0000313" key="5">
    <source>
        <dbReference type="EMBL" id="TGE17516.1"/>
    </source>
</evidence>
<dbReference type="RefSeq" id="WP_103298904.1">
    <property type="nucleotide sequence ID" value="NZ_PPQT01000130.1"/>
</dbReference>
<dbReference type="GO" id="GO:0003841">
    <property type="term" value="F:1-acylglycerol-3-phosphate O-acyltransferase activity"/>
    <property type="evidence" value="ECO:0007669"/>
    <property type="project" value="TreeGrafter"/>
</dbReference>
<organism evidence="4 6">
    <name type="scientific">Staphylococcus petrasii</name>
    <dbReference type="NCBI Taxonomy" id="1276936"/>
    <lineage>
        <taxon>Bacteria</taxon>
        <taxon>Bacillati</taxon>
        <taxon>Bacillota</taxon>
        <taxon>Bacilli</taxon>
        <taxon>Bacillales</taxon>
        <taxon>Staphylococcaceae</taxon>
        <taxon>Staphylococcus</taxon>
    </lineage>
</organism>
<keyword evidence="1 4" id="KW-0808">Transferase</keyword>
<dbReference type="OrthoDB" id="9803035at2"/>
<dbReference type="EMBL" id="UHDO01000001">
    <property type="protein sequence ID" value="SUM43964.1"/>
    <property type="molecule type" value="Genomic_DNA"/>
</dbReference>
<evidence type="ECO:0000313" key="7">
    <source>
        <dbReference type="Proteomes" id="UP000297598"/>
    </source>
</evidence>
<gene>
    <name evidence="4" type="primary">plsC</name>
    <name evidence="5" type="ORF">BJR09_06460</name>
    <name evidence="4" type="ORF">NCTC13830_01351</name>
</gene>
<evidence type="ECO:0000313" key="6">
    <source>
        <dbReference type="Proteomes" id="UP000254047"/>
    </source>
</evidence>
<accession>A0A380FYK6</accession>
<evidence type="ECO:0000313" key="4">
    <source>
        <dbReference type="EMBL" id="SUM43964.1"/>
    </source>
</evidence>
<keyword evidence="7" id="KW-1185">Reference proteome</keyword>
<dbReference type="SUPFAM" id="SSF69593">
    <property type="entry name" value="Glycerol-3-phosphate (1)-acyltransferase"/>
    <property type="match status" value="1"/>
</dbReference>
<dbReference type="AlphaFoldDB" id="A0A380FYK6"/>
<keyword evidence="2 4" id="KW-0012">Acyltransferase</keyword>
<feature type="domain" description="Phospholipid/glycerol acyltransferase" evidence="3">
    <location>
        <begin position="34"/>
        <end position="146"/>
    </location>
</feature>
<reference evidence="5 7" key="2">
    <citation type="submission" date="2019-04" db="EMBL/GenBank/DDBJ databases">
        <title>Genomic characterization of Staphylococcus petrasii strains.</title>
        <authorList>
            <person name="Vrbovska V."/>
            <person name="Kovarovic V."/>
            <person name="Maslanova I."/>
            <person name="Indrakova A."/>
            <person name="Petras P."/>
            <person name="Sedo O."/>
            <person name="Svec P."/>
            <person name="Fisarova L."/>
            <person name="Sedlacek I."/>
            <person name="Doskar J."/>
            <person name="Pantucek R."/>
        </authorList>
    </citation>
    <scope>NUCLEOTIDE SEQUENCE [LARGE SCALE GENOMIC DNA]</scope>
    <source>
        <strain evidence="5 7">P5404</strain>
    </source>
</reference>
<dbReference type="Pfam" id="PF01553">
    <property type="entry name" value="Acyltransferase"/>
    <property type="match status" value="1"/>
</dbReference>
<dbReference type="PANTHER" id="PTHR10434">
    <property type="entry name" value="1-ACYL-SN-GLYCEROL-3-PHOSPHATE ACYLTRANSFERASE"/>
    <property type="match status" value="1"/>
</dbReference>
<dbReference type="EC" id="2.3.1.-" evidence="4"/>
<dbReference type="Proteomes" id="UP000297598">
    <property type="component" value="Unassembled WGS sequence"/>
</dbReference>
<evidence type="ECO:0000256" key="2">
    <source>
        <dbReference type="ARBA" id="ARBA00023315"/>
    </source>
</evidence>
<evidence type="ECO:0000256" key="1">
    <source>
        <dbReference type="ARBA" id="ARBA00022679"/>
    </source>
</evidence>
<dbReference type="EMBL" id="SRLS01000008">
    <property type="protein sequence ID" value="TGE17516.1"/>
    <property type="molecule type" value="Genomic_DNA"/>
</dbReference>
<dbReference type="CDD" id="cd07989">
    <property type="entry name" value="LPLAT_AGPAT-like"/>
    <property type="match status" value="1"/>
</dbReference>
<reference evidence="4 6" key="1">
    <citation type="submission" date="2018-06" db="EMBL/GenBank/DDBJ databases">
        <authorList>
            <consortium name="Pathogen Informatics"/>
            <person name="Doyle S."/>
        </authorList>
    </citation>
    <scope>NUCLEOTIDE SEQUENCE [LARGE SCALE GENOMIC DNA]</scope>
    <source>
        <strain evidence="4 6">NCTC13830</strain>
    </source>
</reference>
<sequence length="208" mass="23396">MYKIISRILDIFLVKMAKSLFVLGKENIPKDNKYVVTCTHESYNEVIMLGLALVPNEIHYMAKKELFSNKWGGKFLTSLNAFPVDRENPGPSTLKRPVNLLKENKTVGIFPTGHRTAVEGAPLKRGASTIAMLGKAPILPAAYVGPTKLHGLITGQALIKFGKPIYQSDIPKDLKRNEKIDFLTKEIEKRTSELQKELHQIQDKLKEK</sequence>
<dbReference type="Proteomes" id="UP000254047">
    <property type="component" value="Unassembled WGS sequence"/>
</dbReference>
<protein>
    <submittedName>
        <fullName evidence="5">1-acyl-sn-glycerol-3-phosphate acyltransferase</fullName>
    </submittedName>
    <submittedName>
        <fullName evidence="4">Acylglycerol-3-phosphate O-acyltransferase</fullName>
        <ecNumber evidence="4">2.3.1.-</ecNumber>
    </submittedName>
</protein>
<dbReference type="InterPro" id="IPR002123">
    <property type="entry name" value="Plipid/glycerol_acylTrfase"/>
</dbReference>
<dbReference type="SMART" id="SM00563">
    <property type="entry name" value="PlsC"/>
    <property type="match status" value="1"/>
</dbReference>
<dbReference type="GO" id="GO:0006654">
    <property type="term" value="P:phosphatidic acid biosynthetic process"/>
    <property type="evidence" value="ECO:0007669"/>
    <property type="project" value="TreeGrafter"/>
</dbReference>
<proteinExistence type="predicted"/>